<comment type="caution">
    <text evidence="3">The sequence shown here is derived from an EMBL/GenBank/DDBJ whole genome shotgun (WGS) entry which is preliminary data.</text>
</comment>
<sequence>MGITINSIWQMSMQRIAPYETEMFIVLVGLFLLAALCFRIANQFRKQEKSRLEHALLLLERLQPSAGLENNLSAVLELIGTIVIAPGYAFYILDTKNHQFSLKAVRNSNKYPGTMAPSYSGLLPHNKEIYLPVLSLPAQAAPTQLTLGKEGELPLLSMPVGQYGLIRIGPLSRISKKAIGQLKFVASILPKLLDLLIEAEQMKMKTEVIVTSGDALHAVGAMALDSEAAISKMVSMFSVALGVNAAFVLTNENDGTSPVIAQGWAEEAEIQLADAAVWVRPLFNREELKEDTIVVSPRDLLYERIPQIFKSQQGDTFVFCRFRMGINHGVLVCRMERNTSGDWNESEKISALSAAAQSMSKLVGAQGQMKLLAAAYSELLKLLSRTIDNLNPYTVGYSEQMALYSAAIAQELKLPRKEIAAISLAAYLSNIGVLGLPEDLYLKEGKFSETEFEKMKLHAQVGATIVEMTIGDKVVADSIRYHHERMDGNGYPSGLKGCDIPVGARIIAVVQTFLAKIGGRKYREPLPFDKALNMLRSSEGSQLDAMVVQAFIQWFERKRTSPEIASNKPLGPCWEMCSAPSYMCQSCPAYEQESKPCWEFESNNCQSHGKSCQSCFVYTETQGRSSRITVAGKL</sequence>
<dbReference type="PANTHER" id="PTHR45228:SF1">
    <property type="entry name" value="CYCLIC DI-GMP PHOSPHODIESTERASE TM_0186"/>
    <property type="match status" value="1"/>
</dbReference>
<dbReference type="InterPro" id="IPR052020">
    <property type="entry name" value="Cyclic_di-GMP/3'3'-cGAMP_PDE"/>
</dbReference>
<dbReference type="Proteomes" id="UP001527099">
    <property type="component" value="Unassembled WGS sequence"/>
</dbReference>
<feature type="domain" description="HD-GYP" evidence="2">
    <location>
        <begin position="372"/>
        <end position="567"/>
    </location>
</feature>
<dbReference type="PROSITE" id="PS51832">
    <property type="entry name" value="HD_GYP"/>
    <property type="match status" value="1"/>
</dbReference>
<dbReference type="CDD" id="cd00077">
    <property type="entry name" value="HDc"/>
    <property type="match status" value="1"/>
</dbReference>
<dbReference type="RefSeq" id="WP_268618511.1">
    <property type="nucleotide sequence ID" value="NZ_JAMDMX010000180.1"/>
</dbReference>
<dbReference type="PANTHER" id="PTHR45228">
    <property type="entry name" value="CYCLIC DI-GMP PHOSPHODIESTERASE TM_0186-RELATED"/>
    <property type="match status" value="1"/>
</dbReference>
<keyword evidence="4" id="KW-1185">Reference proteome</keyword>
<reference evidence="3 4" key="1">
    <citation type="submission" date="2022-05" db="EMBL/GenBank/DDBJ databases">
        <title>Genome Sequencing of Bee-Associated Microbes.</title>
        <authorList>
            <person name="Dunlap C."/>
        </authorList>
    </citation>
    <scope>NUCLEOTIDE SEQUENCE [LARGE SCALE GENOMIC DNA]</scope>
    <source>
        <strain evidence="3 4">NRRL B-14421</strain>
    </source>
</reference>
<evidence type="ECO:0000313" key="3">
    <source>
        <dbReference type="EMBL" id="MCY9697979.1"/>
    </source>
</evidence>
<dbReference type="Gene3D" id="1.10.3210.10">
    <property type="entry name" value="Hypothetical protein af1432"/>
    <property type="match status" value="1"/>
</dbReference>
<evidence type="ECO:0000256" key="1">
    <source>
        <dbReference type="SAM" id="Phobius"/>
    </source>
</evidence>
<name>A0ABT4GP37_9BACL</name>
<feature type="transmembrane region" description="Helical" evidence="1">
    <location>
        <begin position="71"/>
        <end position="93"/>
    </location>
</feature>
<keyword evidence="1" id="KW-0472">Membrane</keyword>
<dbReference type="InterPro" id="IPR037522">
    <property type="entry name" value="HD_GYP_dom"/>
</dbReference>
<keyword evidence="1" id="KW-1133">Transmembrane helix</keyword>
<protein>
    <submittedName>
        <fullName evidence="3">HD domain-containing protein</fullName>
    </submittedName>
</protein>
<feature type="transmembrane region" description="Helical" evidence="1">
    <location>
        <begin position="23"/>
        <end position="41"/>
    </location>
</feature>
<evidence type="ECO:0000313" key="4">
    <source>
        <dbReference type="Proteomes" id="UP001527099"/>
    </source>
</evidence>
<proteinExistence type="predicted"/>
<dbReference type="EMBL" id="JAMDMX010000180">
    <property type="protein sequence ID" value="MCY9697979.1"/>
    <property type="molecule type" value="Genomic_DNA"/>
</dbReference>
<organism evidence="3 4">
    <name type="scientific">Paenibacillus alginolyticus</name>
    <dbReference type="NCBI Taxonomy" id="59839"/>
    <lineage>
        <taxon>Bacteria</taxon>
        <taxon>Bacillati</taxon>
        <taxon>Bacillota</taxon>
        <taxon>Bacilli</taxon>
        <taxon>Bacillales</taxon>
        <taxon>Paenibacillaceae</taxon>
        <taxon>Paenibacillus</taxon>
    </lineage>
</organism>
<dbReference type="SUPFAM" id="SSF109604">
    <property type="entry name" value="HD-domain/PDEase-like"/>
    <property type="match status" value="1"/>
</dbReference>
<dbReference type="InterPro" id="IPR003607">
    <property type="entry name" value="HD/PDEase_dom"/>
</dbReference>
<dbReference type="Pfam" id="PF13487">
    <property type="entry name" value="HD_5"/>
    <property type="match status" value="1"/>
</dbReference>
<keyword evidence="1" id="KW-0812">Transmembrane</keyword>
<evidence type="ECO:0000259" key="2">
    <source>
        <dbReference type="PROSITE" id="PS51832"/>
    </source>
</evidence>
<gene>
    <name evidence="3" type="ORF">M5X19_34755</name>
</gene>
<accession>A0ABT4GP37</accession>